<evidence type="ECO:0000259" key="4">
    <source>
        <dbReference type="SMART" id="SM00829"/>
    </source>
</evidence>
<protein>
    <submittedName>
        <fullName evidence="5">Chaperonin 10-like protein</fullName>
    </submittedName>
</protein>
<dbReference type="InterPro" id="IPR036291">
    <property type="entry name" value="NAD(P)-bd_dom_sf"/>
</dbReference>
<keyword evidence="3" id="KW-0560">Oxidoreductase</keyword>
<keyword evidence="6" id="KW-1185">Reference proteome</keyword>
<dbReference type="SUPFAM" id="SSF50129">
    <property type="entry name" value="GroES-like"/>
    <property type="match status" value="1"/>
</dbReference>
<dbReference type="Pfam" id="PF00107">
    <property type="entry name" value="ADH_zinc_N"/>
    <property type="match status" value="1"/>
</dbReference>
<evidence type="ECO:0000313" key="6">
    <source>
        <dbReference type="Proteomes" id="UP000813444"/>
    </source>
</evidence>
<dbReference type="InterPro" id="IPR011032">
    <property type="entry name" value="GroES-like_sf"/>
</dbReference>
<comment type="caution">
    <text evidence="5">The sequence shown here is derived from an EMBL/GenBank/DDBJ whole genome shotgun (WGS) entry which is preliminary data.</text>
</comment>
<dbReference type="OrthoDB" id="48317at2759"/>
<dbReference type="EMBL" id="JAGPNK010000032">
    <property type="protein sequence ID" value="KAH7303549.1"/>
    <property type="molecule type" value="Genomic_DNA"/>
</dbReference>
<name>A0A8K0SGP8_9HYPO</name>
<accession>A0A8K0SGP8</accession>
<evidence type="ECO:0000256" key="1">
    <source>
        <dbReference type="ARBA" id="ARBA00008072"/>
    </source>
</evidence>
<dbReference type="Gene3D" id="3.40.50.720">
    <property type="entry name" value="NAD(P)-binding Rossmann-like Domain"/>
    <property type="match status" value="1"/>
</dbReference>
<keyword evidence="2" id="KW-0521">NADP</keyword>
<feature type="domain" description="Enoyl reductase (ER)" evidence="4">
    <location>
        <begin position="22"/>
        <end position="369"/>
    </location>
</feature>
<dbReference type="Gene3D" id="3.90.180.10">
    <property type="entry name" value="Medium-chain alcohol dehydrogenases, catalytic domain"/>
    <property type="match status" value="1"/>
</dbReference>
<comment type="similarity">
    <text evidence="1">Belongs to the zinc-containing alcohol dehydrogenase family.</text>
</comment>
<dbReference type="Pfam" id="PF08240">
    <property type="entry name" value="ADH_N"/>
    <property type="match status" value="1"/>
</dbReference>
<dbReference type="InterPro" id="IPR020843">
    <property type="entry name" value="ER"/>
</dbReference>
<dbReference type="PANTHER" id="PTHR45348">
    <property type="entry name" value="HYPOTHETICAL OXIDOREDUCTASE (EUROFUNG)"/>
    <property type="match status" value="1"/>
</dbReference>
<dbReference type="SMART" id="SM00829">
    <property type="entry name" value="PKS_ER"/>
    <property type="match status" value="1"/>
</dbReference>
<gene>
    <name evidence="5" type="ORF">B0I35DRAFT_455163</name>
</gene>
<dbReference type="InterPro" id="IPR013149">
    <property type="entry name" value="ADH-like_C"/>
</dbReference>
<dbReference type="InterPro" id="IPR047122">
    <property type="entry name" value="Trans-enoyl_RdTase-like"/>
</dbReference>
<dbReference type="AlphaFoldDB" id="A0A8K0SGP8"/>
<dbReference type="Proteomes" id="UP000813444">
    <property type="component" value="Unassembled WGS sequence"/>
</dbReference>
<evidence type="ECO:0000313" key="5">
    <source>
        <dbReference type="EMBL" id="KAH7303549.1"/>
    </source>
</evidence>
<dbReference type="SUPFAM" id="SSF51735">
    <property type="entry name" value="NAD(P)-binding Rossmann-fold domains"/>
    <property type="match status" value="1"/>
</dbReference>
<sequence>MFLSVALEIPTTQTAILQHAQGQAVIAHDVLVPTPQPGYVLVQTIAVALNPSDFKMGRAFPCPGAIVGTDFAGRVVAMHDDDSSQAMAVLTIGDIVCGISHGSNPGDPSAGAFAQYVLSQRELLMHMPHARPDLKVHGAAALGTALFTTCAALWGSLRLQATPEANLQPTGHREDDMPVLVYGGSTSCGTIAIQLLKLSGYAPIATCSPRNFNMVKSFGAWAVVDYSSPGSVDEVKQLSRGRLRHALDCITDQASVAFCYAALGRPGDRYASLEKSEPDWRTRAVVQHEFVMALEVLGKAVELGGDYSRSPNPQLHKLAQDFVGLYQRLLDKGGLRNHSVRVIGHGFETITKGLQELKSGSVSATKLVVIIDKTQVTTK</sequence>
<evidence type="ECO:0000256" key="2">
    <source>
        <dbReference type="ARBA" id="ARBA00022857"/>
    </source>
</evidence>
<dbReference type="CDD" id="cd08249">
    <property type="entry name" value="enoyl_reductase_like"/>
    <property type="match status" value="1"/>
</dbReference>
<proteinExistence type="inferred from homology"/>
<reference evidence="5" key="1">
    <citation type="journal article" date="2021" name="Nat. Commun.">
        <title>Genetic determinants of endophytism in the Arabidopsis root mycobiome.</title>
        <authorList>
            <person name="Mesny F."/>
            <person name="Miyauchi S."/>
            <person name="Thiergart T."/>
            <person name="Pickel B."/>
            <person name="Atanasova L."/>
            <person name="Karlsson M."/>
            <person name="Huettel B."/>
            <person name="Barry K.W."/>
            <person name="Haridas S."/>
            <person name="Chen C."/>
            <person name="Bauer D."/>
            <person name="Andreopoulos W."/>
            <person name="Pangilinan J."/>
            <person name="LaButti K."/>
            <person name="Riley R."/>
            <person name="Lipzen A."/>
            <person name="Clum A."/>
            <person name="Drula E."/>
            <person name="Henrissat B."/>
            <person name="Kohler A."/>
            <person name="Grigoriev I.V."/>
            <person name="Martin F.M."/>
            <person name="Hacquard S."/>
        </authorList>
    </citation>
    <scope>NUCLEOTIDE SEQUENCE</scope>
    <source>
        <strain evidence="5">MPI-CAGE-CH-0235</strain>
    </source>
</reference>
<evidence type="ECO:0000256" key="3">
    <source>
        <dbReference type="ARBA" id="ARBA00023002"/>
    </source>
</evidence>
<dbReference type="GO" id="GO:0016651">
    <property type="term" value="F:oxidoreductase activity, acting on NAD(P)H"/>
    <property type="evidence" value="ECO:0007669"/>
    <property type="project" value="InterPro"/>
</dbReference>
<organism evidence="5 6">
    <name type="scientific">Stachybotrys elegans</name>
    <dbReference type="NCBI Taxonomy" id="80388"/>
    <lineage>
        <taxon>Eukaryota</taxon>
        <taxon>Fungi</taxon>
        <taxon>Dikarya</taxon>
        <taxon>Ascomycota</taxon>
        <taxon>Pezizomycotina</taxon>
        <taxon>Sordariomycetes</taxon>
        <taxon>Hypocreomycetidae</taxon>
        <taxon>Hypocreales</taxon>
        <taxon>Stachybotryaceae</taxon>
        <taxon>Stachybotrys</taxon>
    </lineage>
</organism>
<dbReference type="PANTHER" id="PTHR45348:SF6">
    <property type="entry name" value="TRANS-ENOYL REDUCTASE APDC"/>
    <property type="match status" value="1"/>
</dbReference>
<dbReference type="InterPro" id="IPR013154">
    <property type="entry name" value="ADH-like_N"/>
</dbReference>